<accession>A0ABV3YU62</accession>
<dbReference type="Gene3D" id="6.10.250.690">
    <property type="match status" value="1"/>
</dbReference>
<feature type="region of interest" description="Disordered" evidence="4">
    <location>
        <begin position="122"/>
        <end position="144"/>
    </location>
</feature>
<dbReference type="InterPro" id="IPR011006">
    <property type="entry name" value="CheY-like_superfamily"/>
</dbReference>
<dbReference type="Proteomes" id="UP001560296">
    <property type="component" value="Unassembled WGS sequence"/>
</dbReference>
<evidence type="ECO:0000256" key="2">
    <source>
        <dbReference type="PROSITE-ProRule" id="PRU00169"/>
    </source>
</evidence>
<keyword evidence="2" id="KW-0597">Phosphoprotein</keyword>
<evidence type="ECO:0000256" key="1">
    <source>
        <dbReference type="ARBA" id="ARBA00023125"/>
    </source>
</evidence>
<dbReference type="PANTHER" id="PTHR48111">
    <property type="entry name" value="REGULATOR OF RPOS"/>
    <property type="match status" value="1"/>
</dbReference>
<dbReference type="CDD" id="cd00383">
    <property type="entry name" value="trans_reg_C"/>
    <property type="match status" value="1"/>
</dbReference>
<dbReference type="InterPro" id="IPR016032">
    <property type="entry name" value="Sig_transdc_resp-reg_C-effctor"/>
</dbReference>
<dbReference type="EMBL" id="JBFTEG010000009">
    <property type="protein sequence ID" value="MEX6502873.1"/>
    <property type="molecule type" value="Genomic_DNA"/>
</dbReference>
<dbReference type="SUPFAM" id="SSF46894">
    <property type="entry name" value="C-terminal effector domain of the bipartite response regulators"/>
    <property type="match status" value="1"/>
</dbReference>
<feature type="domain" description="Response regulatory" evidence="5">
    <location>
        <begin position="3"/>
        <end position="116"/>
    </location>
</feature>
<dbReference type="PANTHER" id="PTHR48111:SF6">
    <property type="entry name" value="TRANSCRIPTIONAL REGULATORY PROTEIN CREB"/>
    <property type="match status" value="1"/>
</dbReference>
<evidence type="ECO:0000256" key="4">
    <source>
        <dbReference type="SAM" id="MobiDB-lite"/>
    </source>
</evidence>
<dbReference type="Gene3D" id="3.40.50.2300">
    <property type="match status" value="1"/>
</dbReference>
<dbReference type="InterPro" id="IPR039420">
    <property type="entry name" value="WalR-like"/>
</dbReference>
<evidence type="ECO:0000259" key="5">
    <source>
        <dbReference type="PROSITE" id="PS50110"/>
    </source>
</evidence>
<evidence type="ECO:0000259" key="6">
    <source>
        <dbReference type="PROSITE" id="PS51755"/>
    </source>
</evidence>
<proteinExistence type="predicted"/>
<keyword evidence="8" id="KW-1185">Reference proteome</keyword>
<gene>
    <name evidence="7" type="primary">creB</name>
    <name evidence="7" type="ORF">AB5S05_12425</name>
</gene>
<dbReference type="InterPro" id="IPR001867">
    <property type="entry name" value="OmpR/PhoB-type_DNA-bd"/>
</dbReference>
<dbReference type="NCBIfam" id="NF008296">
    <property type="entry name" value="PRK11083.1"/>
    <property type="match status" value="1"/>
</dbReference>
<dbReference type="PROSITE" id="PS50110">
    <property type="entry name" value="RESPONSE_REGULATORY"/>
    <property type="match status" value="1"/>
</dbReference>
<evidence type="ECO:0000313" key="8">
    <source>
        <dbReference type="Proteomes" id="UP001560296"/>
    </source>
</evidence>
<feature type="modified residue" description="4-aspartylphosphate" evidence="2">
    <location>
        <position position="52"/>
    </location>
</feature>
<feature type="domain" description="OmpR/PhoB-type" evidence="6">
    <location>
        <begin position="140"/>
        <end position="240"/>
    </location>
</feature>
<dbReference type="Pfam" id="PF00486">
    <property type="entry name" value="Trans_reg_C"/>
    <property type="match status" value="1"/>
</dbReference>
<dbReference type="PROSITE" id="PS51755">
    <property type="entry name" value="OMPR_PHOB"/>
    <property type="match status" value="1"/>
</dbReference>
<comment type="caution">
    <text evidence="7">The sequence shown here is derived from an EMBL/GenBank/DDBJ whole genome shotgun (WGS) entry which is preliminary data.</text>
</comment>
<protein>
    <submittedName>
        <fullName evidence="7">Two-component system response regulator CreB</fullName>
    </submittedName>
</protein>
<feature type="DNA-binding region" description="OmpR/PhoB-type" evidence="3">
    <location>
        <begin position="140"/>
        <end position="240"/>
    </location>
</feature>
<dbReference type="InterPro" id="IPR001789">
    <property type="entry name" value="Sig_transdc_resp-reg_receiver"/>
</dbReference>
<dbReference type="Gene3D" id="1.10.10.10">
    <property type="entry name" value="Winged helix-like DNA-binding domain superfamily/Winged helix DNA-binding domain"/>
    <property type="match status" value="1"/>
</dbReference>
<dbReference type="SMART" id="SM00448">
    <property type="entry name" value="REC"/>
    <property type="match status" value="1"/>
</dbReference>
<dbReference type="SUPFAM" id="SSF52172">
    <property type="entry name" value="CheY-like"/>
    <property type="match status" value="1"/>
</dbReference>
<reference evidence="7 8" key="1">
    <citation type="submission" date="2024-07" db="EMBL/GenBank/DDBJ databases">
        <authorList>
            <person name="Li M."/>
        </authorList>
    </citation>
    <scope>NUCLEOTIDE SEQUENCE [LARGE SCALE GENOMIC DNA]</scope>
    <source>
        <strain evidence="7 8">25A3E</strain>
    </source>
</reference>
<sequence>MPHILIVEDEVAIADTLVYALQADGFSTQWLGLAGQALEALARESFDLVILDVGLPDISGFEACKRLRRFSEVPVIFLTARSEEIDRVVGLEIGADDYVVKPFSPREVAARVRAILKRVGPRSVGPHPVGPQPAGQHPAEPGPATDAAFRIDLQRYQIHYHGQLLNLTRHEFRLLQALLAQPERVFSRAQLLDALGVASDAGYERSVDSHIKSLRAKLRLVAAAEEPIRTHRGLGYSYQPEH</sequence>
<dbReference type="CDD" id="cd17574">
    <property type="entry name" value="REC_OmpR"/>
    <property type="match status" value="1"/>
</dbReference>
<dbReference type="Pfam" id="PF00072">
    <property type="entry name" value="Response_reg"/>
    <property type="match status" value="1"/>
</dbReference>
<dbReference type="InterPro" id="IPR036388">
    <property type="entry name" value="WH-like_DNA-bd_sf"/>
</dbReference>
<dbReference type="RefSeq" id="WP_369287842.1">
    <property type="nucleotide sequence ID" value="NZ_JBFTEG010000009.1"/>
</dbReference>
<keyword evidence="1 3" id="KW-0238">DNA-binding</keyword>
<evidence type="ECO:0000256" key="3">
    <source>
        <dbReference type="PROSITE-ProRule" id="PRU01091"/>
    </source>
</evidence>
<name>A0ABV3YU62_9PSED</name>
<evidence type="ECO:0000313" key="7">
    <source>
        <dbReference type="EMBL" id="MEX6502873.1"/>
    </source>
</evidence>
<organism evidence="7 8">
    <name type="scientific">Pseudomonas zhanjiangensis</name>
    <dbReference type="NCBI Taxonomy" id="3239015"/>
    <lineage>
        <taxon>Bacteria</taxon>
        <taxon>Pseudomonadati</taxon>
        <taxon>Pseudomonadota</taxon>
        <taxon>Gammaproteobacteria</taxon>
        <taxon>Pseudomonadales</taxon>
        <taxon>Pseudomonadaceae</taxon>
        <taxon>Pseudomonas</taxon>
    </lineage>
</organism>
<dbReference type="SMART" id="SM00862">
    <property type="entry name" value="Trans_reg_C"/>
    <property type="match status" value="1"/>
</dbReference>